<protein>
    <submittedName>
        <fullName evidence="1">Uncharacterized protein</fullName>
    </submittedName>
</protein>
<sequence length="59" mass="6979">MCTQRYSNSCSNRVYKLSIVASIYWVWRECNRRQFQRVSVHAQTLGSQIIEDIRGHLCS</sequence>
<organism evidence="1 2">
    <name type="scientific">Rhododendron molle</name>
    <name type="common">Chinese azalea</name>
    <name type="synonym">Azalea mollis</name>
    <dbReference type="NCBI Taxonomy" id="49168"/>
    <lineage>
        <taxon>Eukaryota</taxon>
        <taxon>Viridiplantae</taxon>
        <taxon>Streptophyta</taxon>
        <taxon>Embryophyta</taxon>
        <taxon>Tracheophyta</taxon>
        <taxon>Spermatophyta</taxon>
        <taxon>Magnoliopsida</taxon>
        <taxon>eudicotyledons</taxon>
        <taxon>Gunneridae</taxon>
        <taxon>Pentapetalae</taxon>
        <taxon>asterids</taxon>
        <taxon>Ericales</taxon>
        <taxon>Ericaceae</taxon>
        <taxon>Ericoideae</taxon>
        <taxon>Rhodoreae</taxon>
        <taxon>Rhododendron</taxon>
    </lineage>
</organism>
<gene>
    <name evidence="1" type="ORF">RHMOL_Rhmol13G0200500</name>
</gene>
<name>A0ACC0L8P0_RHOML</name>
<evidence type="ECO:0000313" key="2">
    <source>
        <dbReference type="Proteomes" id="UP001062846"/>
    </source>
</evidence>
<keyword evidence="2" id="KW-1185">Reference proteome</keyword>
<reference evidence="1" key="1">
    <citation type="submission" date="2022-02" db="EMBL/GenBank/DDBJ databases">
        <title>Plant Genome Project.</title>
        <authorList>
            <person name="Zhang R.-G."/>
        </authorList>
    </citation>
    <scope>NUCLEOTIDE SEQUENCE</scope>
    <source>
        <strain evidence="1">AT1</strain>
    </source>
</reference>
<accession>A0ACC0L8P0</accession>
<dbReference type="EMBL" id="CM046400">
    <property type="protein sequence ID" value="KAI8525085.1"/>
    <property type="molecule type" value="Genomic_DNA"/>
</dbReference>
<proteinExistence type="predicted"/>
<dbReference type="Proteomes" id="UP001062846">
    <property type="component" value="Chromosome 13"/>
</dbReference>
<comment type="caution">
    <text evidence="1">The sequence shown here is derived from an EMBL/GenBank/DDBJ whole genome shotgun (WGS) entry which is preliminary data.</text>
</comment>
<evidence type="ECO:0000313" key="1">
    <source>
        <dbReference type="EMBL" id="KAI8525085.1"/>
    </source>
</evidence>